<dbReference type="Proteomes" id="UP001389717">
    <property type="component" value="Unassembled WGS sequence"/>
</dbReference>
<evidence type="ECO:0000256" key="3">
    <source>
        <dbReference type="ARBA" id="ARBA00022801"/>
    </source>
</evidence>
<evidence type="ECO:0000313" key="9">
    <source>
        <dbReference type="EMBL" id="MEL3971144.1"/>
    </source>
</evidence>
<keyword evidence="3 7" id="KW-0378">Hydrolase</keyword>
<dbReference type="PANTHER" id="PTHR32092">
    <property type="entry name" value="6-PHOSPHO-BETA-GLUCOSIDASE-RELATED"/>
    <property type="match status" value="1"/>
</dbReference>
<dbReference type="InterPro" id="IPR019802">
    <property type="entry name" value="GlycHydrolase_4_CS"/>
</dbReference>
<evidence type="ECO:0000256" key="4">
    <source>
        <dbReference type="ARBA" id="ARBA00023027"/>
    </source>
</evidence>
<keyword evidence="6 7" id="KW-0326">Glycosidase</keyword>
<feature type="domain" description="Glycosyl hydrolase family 4 C-terminal" evidence="8">
    <location>
        <begin position="233"/>
        <end position="452"/>
    </location>
</feature>
<dbReference type="SUPFAM" id="SSF56327">
    <property type="entry name" value="LDH C-terminal domain-like"/>
    <property type="match status" value="1"/>
</dbReference>
<dbReference type="InterPro" id="IPR001088">
    <property type="entry name" value="Glyco_hydro_4"/>
</dbReference>
<organism evidence="9 10">
    <name type="scientific">Rossellomorea oryzaecorticis</name>
    <dbReference type="NCBI Taxonomy" id="1396505"/>
    <lineage>
        <taxon>Bacteria</taxon>
        <taxon>Bacillati</taxon>
        <taxon>Bacillota</taxon>
        <taxon>Bacilli</taxon>
        <taxon>Bacillales</taxon>
        <taxon>Bacillaceae</taxon>
        <taxon>Rossellomorea</taxon>
    </lineage>
</organism>
<comment type="similarity">
    <text evidence="1 7">Belongs to the glycosyl hydrolase 4 family.</text>
</comment>
<dbReference type="InterPro" id="IPR022616">
    <property type="entry name" value="Glyco_hydro_4_C"/>
</dbReference>
<dbReference type="Gene3D" id="3.90.110.10">
    <property type="entry name" value="Lactate dehydrogenase/glycoside hydrolase, family 4, C-terminal"/>
    <property type="match status" value="1"/>
</dbReference>
<proteinExistence type="inferred from homology"/>
<reference evidence="9 10" key="1">
    <citation type="submission" date="2024-04" db="EMBL/GenBank/DDBJ databases">
        <title>Bacillus oryzaecorticis sp. nov., a moderately halophilic bacterium isolated from rice husks.</title>
        <authorList>
            <person name="Zhu H.-S."/>
        </authorList>
    </citation>
    <scope>NUCLEOTIDE SEQUENCE [LARGE SCALE GENOMIC DNA]</scope>
    <source>
        <strain evidence="9 10">ZC255</strain>
    </source>
</reference>
<comment type="cofactor">
    <cofactor evidence="7">
        <name>NAD(+)</name>
        <dbReference type="ChEBI" id="CHEBI:57540"/>
    </cofactor>
    <text evidence="7">Binds 1 NAD(+) per subunit.</text>
</comment>
<keyword evidence="4 7" id="KW-0520">NAD</keyword>
<evidence type="ECO:0000256" key="5">
    <source>
        <dbReference type="ARBA" id="ARBA00023211"/>
    </source>
</evidence>
<evidence type="ECO:0000256" key="2">
    <source>
        <dbReference type="ARBA" id="ARBA00022723"/>
    </source>
</evidence>
<keyword evidence="5" id="KW-0464">Manganese</keyword>
<dbReference type="SUPFAM" id="SSF51735">
    <property type="entry name" value="NAD(P)-binding Rossmann-fold domains"/>
    <property type="match status" value="1"/>
</dbReference>
<dbReference type="EMBL" id="JBBYAF010000003">
    <property type="protein sequence ID" value="MEL3971144.1"/>
    <property type="molecule type" value="Genomic_DNA"/>
</dbReference>
<keyword evidence="10" id="KW-1185">Reference proteome</keyword>
<dbReference type="InterPro" id="IPR015955">
    <property type="entry name" value="Lactate_DH/Glyco_Ohase_4_C"/>
</dbReference>
<dbReference type="PROSITE" id="PS01324">
    <property type="entry name" value="GLYCOSYL_HYDROL_F4"/>
    <property type="match status" value="1"/>
</dbReference>
<dbReference type="InterPro" id="IPR036291">
    <property type="entry name" value="NAD(P)-bd_dom_sf"/>
</dbReference>
<sequence length="477" mass="53707">MGNVTTSHETAQSLAKVLYGTGSGHMMSVTTAKGDGLMKKLDITIVGGGSTYTPALLKTICDYQDQLPIRSLTLYDIDEERQAKVGRFAEILFKEKYPEVEEIHYTTDEEKAFANKDFVLMQIRSGGLKMRVDDEQIPLKHGAVGQETCGPGGFAYGMRTLQQFIDIVKGIRHFSPDAWIINYSNPAAIVAEATKREFPDDKRLINICDMPIAIMDAFSSVLDKDRSQLSPRYFGLNHFGWFTALYDETGKDRLPEIHSFLKDKEILPSEEAMLDESWQDTFKQLAQMTRDFDGYIPNTYLQYYLYPAQMVEKSNPTYTRANEVINGREKNVFSMLDDVNERQTVEGSSLVSGVHGDYIIDLMASIINNESEMFLVMVENKGAIENLPSDAMVEVPCLVNANGVEPLRVGPIPTFYKGLLENQLAYEKLTVDAYYNNSYDDALKALVLNRTVVDTPKAKAILNDLIEANKDHWPKLD</sequence>
<evidence type="ECO:0000256" key="1">
    <source>
        <dbReference type="ARBA" id="ARBA00010141"/>
    </source>
</evidence>
<evidence type="ECO:0000256" key="7">
    <source>
        <dbReference type="RuleBase" id="RU361152"/>
    </source>
</evidence>
<evidence type="ECO:0000259" key="8">
    <source>
        <dbReference type="Pfam" id="PF11975"/>
    </source>
</evidence>
<dbReference type="PRINTS" id="PR00732">
    <property type="entry name" value="GLHYDRLASE4"/>
</dbReference>
<evidence type="ECO:0000256" key="6">
    <source>
        <dbReference type="ARBA" id="ARBA00023295"/>
    </source>
</evidence>
<protein>
    <submittedName>
        <fullName evidence="9">6-phospho-alpha-glucosidase</fullName>
    </submittedName>
</protein>
<evidence type="ECO:0000313" key="10">
    <source>
        <dbReference type="Proteomes" id="UP001389717"/>
    </source>
</evidence>
<keyword evidence="2" id="KW-0479">Metal-binding</keyword>
<name>A0ABU9K504_9BACI</name>
<comment type="caution">
    <text evidence="9">The sequence shown here is derived from an EMBL/GenBank/DDBJ whole genome shotgun (WGS) entry which is preliminary data.</text>
</comment>
<dbReference type="PANTHER" id="PTHR32092:SF14">
    <property type="entry name" value="MALTOSE-6'-PHOSPHATE GLUCOSIDASE"/>
    <property type="match status" value="1"/>
</dbReference>
<dbReference type="Pfam" id="PF02056">
    <property type="entry name" value="Glyco_hydro_4"/>
    <property type="match status" value="1"/>
</dbReference>
<gene>
    <name evidence="9" type="ORF">AAEO50_02540</name>
</gene>
<dbReference type="Pfam" id="PF11975">
    <property type="entry name" value="Glyco_hydro_4C"/>
    <property type="match status" value="1"/>
</dbReference>
<dbReference type="Gene3D" id="3.40.50.720">
    <property type="entry name" value="NAD(P)-binding Rossmann-like Domain"/>
    <property type="match status" value="1"/>
</dbReference>
<accession>A0ABU9K504</accession>